<evidence type="ECO:0000313" key="1">
    <source>
        <dbReference type="EMBL" id="KAJ7694347.1"/>
    </source>
</evidence>
<comment type="caution">
    <text evidence="1">The sequence shown here is derived from an EMBL/GenBank/DDBJ whole genome shotgun (WGS) entry which is preliminary data.</text>
</comment>
<dbReference type="AlphaFoldDB" id="A0AAD7GL88"/>
<sequence>MHLQSLFVGTADQFTLVIFGSQISPRLTIPHLSTLTDAQRAVLLPTLDIPYHLLELTIAEGCNFRLADVMDCVQRHHRLTVLSFKSRSLSPGSVVDLPPNSPGRLHHLSAPATYIPSLLQAEPNIRHSSVTFDENRSNHEPFDLPTCLRALNAIASLPGSQLISLSLAFTRASVTECVLPWHVQALSRPIPHLTRLTLSTDGAPRAAVDISRLAPWLSACFPSLNSISIPDVCEDSEVEDALREARQNNV</sequence>
<dbReference type="EMBL" id="JARKIE010000042">
    <property type="protein sequence ID" value="KAJ7694347.1"/>
    <property type="molecule type" value="Genomic_DNA"/>
</dbReference>
<proteinExistence type="predicted"/>
<reference evidence="1" key="1">
    <citation type="submission" date="2023-03" db="EMBL/GenBank/DDBJ databases">
        <title>Massive genome expansion in bonnet fungi (Mycena s.s.) driven by repeated elements and novel gene families across ecological guilds.</title>
        <authorList>
            <consortium name="Lawrence Berkeley National Laboratory"/>
            <person name="Harder C.B."/>
            <person name="Miyauchi S."/>
            <person name="Viragh M."/>
            <person name="Kuo A."/>
            <person name="Thoen E."/>
            <person name="Andreopoulos B."/>
            <person name="Lu D."/>
            <person name="Skrede I."/>
            <person name="Drula E."/>
            <person name="Henrissat B."/>
            <person name="Morin E."/>
            <person name="Kohler A."/>
            <person name="Barry K."/>
            <person name="LaButti K."/>
            <person name="Morin E."/>
            <person name="Salamov A."/>
            <person name="Lipzen A."/>
            <person name="Mereny Z."/>
            <person name="Hegedus B."/>
            <person name="Baldrian P."/>
            <person name="Stursova M."/>
            <person name="Weitz H."/>
            <person name="Taylor A."/>
            <person name="Grigoriev I.V."/>
            <person name="Nagy L.G."/>
            <person name="Martin F."/>
            <person name="Kauserud H."/>
        </authorList>
    </citation>
    <scope>NUCLEOTIDE SEQUENCE</scope>
    <source>
        <strain evidence="1">CBHHK067</strain>
    </source>
</reference>
<accession>A0AAD7GL88</accession>
<organism evidence="1 2">
    <name type="scientific">Mycena rosella</name>
    <name type="common">Pink bonnet</name>
    <name type="synonym">Agaricus rosellus</name>
    <dbReference type="NCBI Taxonomy" id="1033263"/>
    <lineage>
        <taxon>Eukaryota</taxon>
        <taxon>Fungi</taxon>
        <taxon>Dikarya</taxon>
        <taxon>Basidiomycota</taxon>
        <taxon>Agaricomycotina</taxon>
        <taxon>Agaricomycetes</taxon>
        <taxon>Agaricomycetidae</taxon>
        <taxon>Agaricales</taxon>
        <taxon>Marasmiineae</taxon>
        <taxon>Mycenaceae</taxon>
        <taxon>Mycena</taxon>
    </lineage>
</organism>
<gene>
    <name evidence="1" type="ORF">B0H17DRAFT_465634</name>
</gene>
<dbReference type="Proteomes" id="UP001221757">
    <property type="component" value="Unassembled WGS sequence"/>
</dbReference>
<name>A0AAD7GL88_MYCRO</name>
<keyword evidence="2" id="KW-1185">Reference proteome</keyword>
<protein>
    <submittedName>
        <fullName evidence="1">Uncharacterized protein</fullName>
    </submittedName>
</protein>
<evidence type="ECO:0000313" key="2">
    <source>
        <dbReference type="Proteomes" id="UP001221757"/>
    </source>
</evidence>
<dbReference type="SUPFAM" id="SSF52047">
    <property type="entry name" value="RNI-like"/>
    <property type="match status" value="1"/>
</dbReference>